<proteinExistence type="inferred from homology"/>
<dbReference type="Proteomes" id="UP000596276">
    <property type="component" value="Chromosome 4"/>
</dbReference>
<dbReference type="EMBL" id="CP044618">
    <property type="protein sequence ID" value="QRD90875.1"/>
    <property type="molecule type" value="Genomic_DNA"/>
</dbReference>
<keyword evidence="2" id="KW-0812">Transmembrane</keyword>
<organism evidence="4 5">
    <name type="scientific">Aspergillus flavus (strain ATCC 200026 / FGSC A1120 / IAM 13836 / NRRL 3357 / JCM 12722 / SRRC 167)</name>
    <dbReference type="NCBI Taxonomy" id="332952"/>
    <lineage>
        <taxon>Eukaryota</taxon>
        <taxon>Fungi</taxon>
        <taxon>Dikarya</taxon>
        <taxon>Ascomycota</taxon>
        <taxon>Pezizomycotina</taxon>
        <taxon>Eurotiomycetes</taxon>
        <taxon>Eurotiomycetidae</taxon>
        <taxon>Eurotiales</taxon>
        <taxon>Aspergillaceae</taxon>
        <taxon>Aspergillus</taxon>
        <taxon>Aspergillus subgen. Circumdati</taxon>
    </lineage>
</organism>
<dbReference type="InterPro" id="IPR005097">
    <property type="entry name" value="Sacchrp_dh_NADP-bd"/>
</dbReference>
<gene>
    <name evidence="4" type="ORF">F9C07_2068117</name>
</gene>
<dbReference type="PANTHER" id="PTHR12286">
    <property type="entry name" value="SACCHAROPINE DEHYDROGENASE-LIKE OXIDOREDUCTASE"/>
    <property type="match status" value="1"/>
</dbReference>
<protein>
    <submittedName>
        <fullName evidence="4">Saccharopine dehydrogenase-domain-containing protein</fullName>
    </submittedName>
</protein>
<dbReference type="SUPFAM" id="SSF51735">
    <property type="entry name" value="NAD(P)-binding Rossmann-fold domains"/>
    <property type="match status" value="1"/>
</dbReference>
<reference evidence="5" key="1">
    <citation type="journal article" date="2021" name="G3 (Bethesda)">
        <title>Chromosome assembled and annotated genome sequence of Aspergillus flavus NRRL 3357.</title>
        <authorList>
            <person name="Skerker J.M."/>
            <person name="Pianalto K.M."/>
            <person name="Mondo S.J."/>
            <person name="Yang K."/>
            <person name="Arkin A.P."/>
            <person name="Keller N.P."/>
            <person name="Grigoriev I.V."/>
            <person name="Louise Glass N.L."/>
        </authorList>
    </citation>
    <scope>NUCLEOTIDE SEQUENCE [LARGE SCALE GENOMIC DNA]</scope>
    <source>
        <strain evidence="5">ATCC 200026 / FGSC A1120 / IAM 13836 / NRRL 3357 / JCM 12722 / SRRC 167</strain>
    </source>
</reference>
<dbReference type="VEuPathDB" id="FungiDB:AFLA_011577"/>
<evidence type="ECO:0000313" key="4">
    <source>
        <dbReference type="EMBL" id="QRD90875.1"/>
    </source>
</evidence>
<evidence type="ECO:0000259" key="3">
    <source>
        <dbReference type="Pfam" id="PF03435"/>
    </source>
</evidence>
<dbReference type="GO" id="GO:0005739">
    <property type="term" value="C:mitochondrion"/>
    <property type="evidence" value="ECO:0007669"/>
    <property type="project" value="TreeGrafter"/>
</dbReference>
<keyword evidence="5" id="KW-1185">Reference proteome</keyword>
<dbReference type="InterPro" id="IPR051276">
    <property type="entry name" value="Saccharopine_DH-like_oxidrdct"/>
</dbReference>
<name>A0A7U2MWK5_ASPFN</name>
<dbReference type="GO" id="GO:0009247">
    <property type="term" value="P:glycolipid biosynthetic process"/>
    <property type="evidence" value="ECO:0007669"/>
    <property type="project" value="TreeGrafter"/>
</dbReference>
<keyword evidence="2" id="KW-0472">Membrane</keyword>
<dbReference type="InterPro" id="IPR036291">
    <property type="entry name" value="NAD(P)-bd_dom_sf"/>
</dbReference>
<dbReference type="Pfam" id="PF03435">
    <property type="entry name" value="Sacchrp_dh_NADP"/>
    <property type="match status" value="1"/>
</dbReference>
<comment type="similarity">
    <text evidence="1">Belongs to the saccharopine dehydrogenase family.</text>
</comment>
<evidence type="ECO:0000256" key="2">
    <source>
        <dbReference type="SAM" id="Phobius"/>
    </source>
</evidence>
<dbReference type="VEuPathDB" id="FungiDB:F9C07_2068117"/>
<keyword evidence="2" id="KW-1133">Transmembrane helix</keyword>
<sequence>MESKREFDLILLGPTGYTGRLCAEHIVKNFPTGLKWALAGRSLQKVGDVAKELKNLNPDRVEPANIVDLLLEILAVQLNREELHSLAQKCRVLLNCVGPYHLYSTPVVEACASNGTHYLDVQALDAMANLCSTGETPWIKSIIEKYHETAKSNGAIIIPSVGVESAPADMLSWALVKRIREELSCDTKEVTCAIDELKSSGASGGTLATIMTMFDTLSLFDILKAADPFALAASSPPKSIPSEPLAEKVLGVRSVRDMGTLTTAPTAIADITIVHRSSTLMPEFYGRRFHFRQFLRVRNVLIGVALHFAFVTGLLLLLLPPVRWLLKKYIYAPGSGPRMEDSVNDRLVYRAVATADQDTPHPKRALGKLKYDGTMYVFTGLLLAEAAMTILENEEKVKKVSRCGLVTPATLGQEFIDRLEKVGCQIETEVFNY</sequence>
<accession>A0A7U2MWK5</accession>
<dbReference type="GO" id="GO:0005811">
    <property type="term" value="C:lipid droplet"/>
    <property type="evidence" value="ECO:0007669"/>
    <property type="project" value="TreeGrafter"/>
</dbReference>
<feature type="domain" description="Saccharopine dehydrogenase NADP binding" evidence="3">
    <location>
        <begin position="10"/>
        <end position="158"/>
    </location>
</feature>
<dbReference type="AlphaFoldDB" id="A0A7U2MWK5"/>
<evidence type="ECO:0000313" key="5">
    <source>
        <dbReference type="Proteomes" id="UP000596276"/>
    </source>
</evidence>
<dbReference type="PANTHER" id="PTHR12286:SF5">
    <property type="entry name" value="SACCHAROPINE DEHYDROGENASE-LIKE OXIDOREDUCTASE"/>
    <property type="match status" value="1"/>
</dbReference>
<feature type="transmembrane region" description="Helical" evidence="2">
    <location>
        <begin position="297"/>
        <end position="319"/>
    </location>
</feature>
<dbReference type="GO" id="GO:0005886">
    <property type="term" value="C:plasma membrane"/>
    <property type="evidence" value="ECO:0007669"/>
    <property type="project" value="TreeGrafter"/>
</dbReference>
<dbReference type="Gene3D" id="3.40.50.720">
    <property type="entry name" value="NAD(P)-binding Rossmann-like Domain"/>
    <property type="match status" value="1"/>
</dbReference>
<evidence type="ECO:0000256" key="1">
    <source>
        <dbReference type="ARBA" id="ARBA00038048"/>
    </source>
</evidence>